<dbReference type="Proteomes" id="UP000076154">
    <property type="component" value="Unassembled WGS sequence"/>
</dbReference>
<gene>
    <name evidence="2" type="primary">CNMT</name>
    <name evidence="2" type="ORF">Hypma_007916</name>
</gene>
<dbReference type="OrthoDB" id="506498at2759"/>
<protein>
    <submittedName>
        <fullName evidence="2">(S)-coclaurine N-methyltransferase</fullName>
    </submittedName>
</protein>
<dbReference type="PANTHER" id="PTHR43832:SF1">
    <property type="entry name" value="S-ADENOSYL-L-METHIONINE-DEPENDENT METHYLTRANSFERASES SUPERFAMILY PROTEIN"/>
    <property type="match status" value="1"/>
</dbReference>
<dbReference type="SUPFAM" id="SSF53335">
    <property type="entry name" value="S-adenosyl-L-methionine-dependent methyltransferases"/>
    <property type="match status" value="1"/>
</dbReference>
<dbReference type="FunFam" id="3.40.50.150:FF:000554">
    <property type="entry name" value="Cation-transporting ATPase"/>
    <property type="match status" value="1"/>
</dbReference>
<name>A0A369JSH5_HYPMA</name>
<comment type="similarity">
    <text evidence="1">Belongs to the CFA/CMAS family.</text>
</comment>
<dbReference type="GO" id="GO:0008168">
    <property type="term" value="F:methyltransferase activity"/>
    <property type="evidence" value="ECO:0007669"/>
    <property type="project" value="UniProtKB-KW"/>
</dbReference>
<reference evidence="2" key="1">
    <citation type="submission" date="2018-04" db="EMBL/GenBank/DDBJ databases">
        <title>Whole genome sequencing of Hypsizygus marmoreus.</title>
        <authorList>
            <person name="Choi I.-G."/>
            <person name="Min B."/>
            <person name="Kim J.-G."/>
            <person name="Kim S."/>
            <person name="Oh Y.-L."/>
            <person name="Kong W.-S."/>
            <person name="Park H."/>
            <person name="Jeong J."/>
            <person name="Song E.-S."/>
        </authorList>
    </citation>
    <scope>NUCLEOTIDE SEQUENCE [LARGE SCALE GENOMIC DNA]</scope>
    <source>
        <strain evidence="2">51987-8</strain>
    </source>
</reference>
<comment type="caution">
    <text evidence="2">The sequence shown here is derived from an EMBL/GenBank/DDBJ whole genome shotgun (WGS) entry which is preliminary data.</text>
</comment>
<dbReference type="InterPro" id="IPR029063">
    <property type="entry name" value="SAM-dependent_MTases_sf"/>
</dbReference>
<dbReference type="CDD" id="cd02440">
    <property type="entry name" value="AdoMet_MTases"/>
    <property type="match status" value="1"/>
</dbReference>
<sequence>MALSKSILDVGYDLLDRGLVPDFVLRRVIRALLRQRLREIDHGSFEANHAAKMEWIEGVRARKTIAEVPEKANEQHYEVPTQFILSTLGPYAKYSSCLYPTGKETFAEAETLMLESYCEKAKLKDGLDILDLGCGWGSLSLFLAEKYPNARITGLSNSATQKAHIDMTAKSRGLSNLEIITADVNIYDFSGKTFDRILSIEMFEHMKNYQMLFHKVSTWLNPTSKRSSESSPTNEEHDALLFIHIFCHRSMPYHFEEDDGWMAQNFFSGGTMPSHDLFLYFQSDLTLLRSWYLPGTHYSRTLEDWLRLQDKNHNVGLKELEKDALSKGTPPAEAIKSFYRFRVFYMACSELFNMDGGQQWGVGHYLFQRKDVSSG</sequence>
<dbReference type="EMBL" id="LUEZ02000041">
    <property type="protein sequence ID" value="RDB25229.1"/>
    <property type="molecule type" value="Genomic_DNA"/>
</dbReference>
<dbReference type="Gene3D" id="3.40.50.150">
    <property type="entry name" value="Vaccinia Virus protein VP39"/>
    <property type="match status" value="1"/>
</dbReference>
<evidence type="ECO:0000313" key="2">
    <source>
        <dbReference type="EMBL" id="RDB25229.1"/>
    </source>
</evidence>
<proteinExistence type="inferred from homology"/>
<keyword evidence="3" id="KW-1185">Reference proteome</keyword>
<evidence type="ECO:0000313" key="3">
    <source>
        <dbReference type="Proteomes" id="UP000076154"/>
    </source>
</evidence>
<dbReference type="Pfam" id="PF02353">
    <property type="entry name" value="CMAS"/>
    <property type="match status" value="1"/>
</dbReference>
<evidence type="ECO:0000256" key="1">
    <source>
        <dbReference type="ARBA" id="ARBA00010815"/>
    </source>
</evidence>
<dbReference type="PANTHER" id="PTHR43832">
    <property type="match status" value="1"/>
</dbReference>
<dbReference type="STRING" id="39966.A0A369JSH5"/>
<dbReference type="GO" id="GO:0032259">
    <property type="term" value="P:methylation"/>
    <property type="evidence" value="ECO:0007669"/>
    <property type="project" value="UniProtKB-KW"/>
</dbReference>
<organism evidence="2 3">
    <name type="scientific">Hypsizygus marmoreus</name>
    <name type="common">White beech mushroom</name>
    <name type="synonym">Agaricus marmoreus</name>
    <dbReference type="NCBI Taxonomy" id="39966"/>
    <lineage>
        <taxon>Eukaryota</taxon>
        <taxon>Fungi</taxon>
        <taxon>Dikarya</taxon>
        <taxon>Basidiomycota</taxon>
        <taxon>Agaricomycotina</taxon>
        <taxon>Agaricomycetes</taxon>
        <taxon>Agaricomycetidae</taxon>
        <taxon>Agaricales</taxon>
        <taxon>Tricholomatineae</taxon>
        <taxon>Lyophyllaceae</taxon>
        <taxon>Hypsizygus</taxon>
    </lineage>
</organism>
<accession>A0A369JSH5</accession>
<dbReference type="InParanoid" id="A0A369JSH5"/>
<dbReference type="AlphaFoldDB" id="A0A369JSH5"/>